<dbReference type="AlphaFoldDB" id="A0A3M6XQP7"/>
<proteinExistence type="inferred from homology"/>
<sequence>MAMLQNSNYSNSSSNYYGRRASSESSRRSNTQASAYAVDASTMALTGFHYSTCGAGASGWGVAHTDTRNIGGFEVPPGGIPSPPTSPDAAPLGRRPGLKARSRSGDAAHHITGECERLFCETLRTVFLVEKDTGLENSLVMDAPSNGAAPGSTTSMAIPQHTTTKHGVPTPSPSPDTMVLPKKTTGLVKEYVEVFDYVGGLQFRGFVAEKGDERALFVFFENSALGADLKPGLMALLELAGSDQLNCSQLVACVGRQADDEAVHDTTRDLGWVGFELMMLDDWSQDNDCLSDRWIFMGMDV</sequence>
<dbReference type="SUPFAM" id="SSF55729">
    <property type="entry name" value="Acyl-CoA N-acyltransferases (Nat)"/>
    <property type="match status" value="1"/>
</dbReference>
<gene>
    <name evidence="7" type="ORF">D0868_13033</name>
</gene>
<dbReference type="Pfam" id="PF02100">
    <property type="entry name" value="ODC_AZ"/>
    <property type="match status" value="1"/>
</dbReference>
<accession>A0A3M6XQP7</accession>
<dbReference type="GO" id="GO:0005634">
    <property type="term" value="C:nucleus"/>
    <property type="evidence" value="ECO:0007669"/>
    <property type="project" value="TreeGrafter"/>
</dbReference>
<dbReference type="VEuPathDB" id="FungiDB:BTJ68_01047"/>
<dbReference type="GO" id="GO:0045732">
    <property type="term" value="P:positive regulation of protein catabolic process"/>
    <property type="evidence" value="ECO:0007669"/>
    <property type="project" value="TreeGrafter"/>
</dbReference>
<evidence type="ECO:0000256" key="4">
    <source>
        <dbReference type="ARBA" id="ARBA00017712"/>
    </source>
</evidence>
<comment type="function">
    <text evidence="1">Ornithine decarboxylase (ODC) antizyme protein that negatively regulates ODC activity and intracellular polyamine biosynthesis in response to increased intracellular polyamine levels. Binds to ODC monomers, inhibiting the assembly of the functional ODC homodimer, and targets the monomers for ubiquitin-independent proteolytic destruction by the 26S proteasome.</text>
</comment>
<dbReference type="InterPro" id="IPR002993">
    <property type="entry name" value="ODC_AZ"/>
</dbReference>
<evidence type="ECO:0000256" key="2">
    <source>
        <dbReference type="ARBA" id="ARBA00008796"/>
    </source>
</evidence>
<dbReference type="InterPro" id="IPR016181">
    <property type="entry name" value="Acyl_CoA_acyltransferase"/>
</dbReference>
<evidence type="ECO:0000313" key="7">
    <source>
        <dbReference type="EMBL" id="RMX93112.1"/>
    </source>
</evidence>
<keyword evidence="5" id="KW-0688">Ribosomal frameshifting</keyword>
<dbReference type="PANTHER" id="PTHR10279:SF10">
    <property type="entry name" value="ORNITHINE DECARBOXYLASE ANTIZYME"/>
    <property type="match status" value="1"/>
</dbReference>
<evidence type="ECO:0000256" key="6">
    <source>
        <dbReference type="SAM" id="MobiDB-lite"/>
    </source>
</evidence>
<dbReference type="Proteomes" id="UP000282582">
    <property type="component" value="Unassembled WGS sequence"/>
</dbReference>
<organism evidence="7 8">
    <name type="scientific">Hortaea werneckii</name>
    <name type="common">Black yeast</name>
    <name type="synonym">Cladosporium werneckii</name>
    <dbReference type="NCBI Taxonomy" id="91943"/>
    <lineage>
        <taxon>Eukaryota</taxon>
        <taxon>Fungi</taxon>
        <taxon>Dikarya</taxon>
        <taxon>Ascomycota</taxon>
        <taxon>Pezizomycotina</taxon>
        <taxon>Dothideomycetes</taxon>
        <taxon>Dothideomycetidae</taxon>
        <taxon>Mycosphaerellales</taxon>
        <taxon>Teratosphaeriaceae</taxon>
        <taxon>Hortaea</taxon>
    </lineage>
</organism>
<dbReference type="GO" id="GO:0008073">
    <property type="term" value="F:ornithine decarboxylase inhibitor activity"/>
    <property type="evidence" value="ECO:0007669"/>
    <property type="project" value="InterPro"/>
</dbReference>
<dbReference type="PANTHER" id="PTHR10279">
    <property type="entry name" value="ORNITHINE DECARBOXYLASE ANTIZYME"/>
    <property type="match status" value="1"/>
</dbReference>
<dbReference type="InterPro" id="IPR038581">
    <property type="entry name" value="ODC_AZ_sf"/>
</dbReference>
<comment type="subunit">
    <text evidence="3">Interacts with ODC and thereby sterically blocks ODC homodimerization.</text>
</comment>
<evidence type="ECO:0000256" key="3">
    <source>
        <dbReference type="ARBA" id="ARBA00011486"/>
    </source>
</evidence>
<name>A0A3M6XQP7_HORWE</name>
<evidence type="ECO:0000256" key="1">
    <source>
        <dbReference type="ARBA" id="ARBA00002307"/>
    </source>
</evidence>
<feature type="compositionally biased region" description="Low complexity" evidence="6">
    <location>
        <begin position="1"/>
        <end position="20"/>
    </location>
</feature>
<dbReference type="GO" id="GO:0075523">
    <property type="term" value="P:viral translational frameshifting"/>
    <property type="evidence" value="ECO:0007669"/>
    <property type="project" value="UniProtKB-KW"/>
</dbReference>
<dbReference type="GO" id="GO:0005737">
    <property type="term" value="C:cytoplasm"/>
    <property type="evidence" value="ECO:0007669"/>
    <property type="project" value="TreeGrafter"/>
</dbReference>
<reference evidence="7 8" key="1">
    <citation type="journal article" date="2018" name="BMC Genomics">
        <title>Genomic evidence for intraspecific hybridization in a clonal and extremely halotolerant yeast.</title>
        <authorList>
            <person name="Gostincar C."/>
            <person name="Stajich J.E."/>
            <person name="Zupancic J."/>
            <person name="Zalar P."/>
            <person name="Gunde-Cimerman N."/>
        </authorList>
    </citation>
    <scope>NUCLEOTIDE SEQUENCE [LARGE SCALE GENOMIC DNA]</scope>
    <source>
        <strain evidence="7 8">EXF-6654</strain>
    </source>
</reference>
<evidence type="ECO:0000256" key="5">
    <source>
        <dbReference type="ARBA" id="ARBA00022758"/>
    </source>
</evidence>
<comment type="caution">
    <text evidence="7">The sequence shown here is derived from an EMBL/GenBank/DDBJ whole genome shotgun (WGS) entry which is preliminary data.</text>
</comment>
<evidence type="ECO:0000313" key="8">
    <source>
        <dbReference type="Proteomes" id="UP000282582"/>
    </source>
</evidence>
<feature type="region of interest" description="Disordered" evidence="6">
    <location>
        <begin position="70"/>
        <end position="107"/>
    </location>
</feature>
<dbReference type="EMBL" id="QWIK01001671">
    <property type="protein sequence ID" value="RMX93112.1"/>
    <property type="molecule type" value="Genomic_DNA"/>
</dbReference>
<dbReference type="Gene3D" id="3.40.630.60">
    <property type="match status" value="1"/>
</dbReference>
<feature type="region of interest" description="Disordered" evidence="6">
    <location>
        <begin position="1"/>
        <end position="29"/>
    </location>
</feature>
<protein>
    <recommendedName>
        <fullName evidence="4">Ornithine decarboxylase antizyme</fullName>
    </recommendedName>
</protein>
<comment type="similarity">
    <text evidence="2">Belongs to the ODC antizyme family.</text>
</comment>